<evidence type="ECO:0000313" key="2">
    <source>
        <dbReference type="EMBL" id="GJT01748.1"/>
    </source>
</evidence>
<comment type="caution">
    <text evidence="2">The sequence shown here is derived from an EMBL/GenBank/DDBJ whole genome shotgun (WGS) entry which is preliminary data.</text>
</comment>
<reference evidence="2" key="1">
    <citation type="journal article" date="2022" name="Int. J. Mol. Sci.">
        <title>Draft Genome of Tanacetum Coccineum: Genomic Comparison of Closely Related Tanacetum-Family Plants.</title>
        <authorList>
            <person name="Yamashiro T."/>
            <person name="Shiraishi A."/>
            <person name="Nakayama K."/>
            <person name="Satake H."/>
        </authorList>
    </citation>
    <scope>NUCLEOTIDE SEQUENCE</scope>
</reference>
<dbReference type="PANTHER" id="PTHR33067">
    <property type="entry name" value="RNA-DIRECTED DNA POLYMERASE-RELATED"/>
    <property type="match status" value="1"/>
</dbReference>
<dbReference type="CDD" id="cd00303">
    <property type="entry name" value="retropepsin_like"/>
    <property type="match status" value="1"/>
</dbReference>
<protein>
    <submittedName>
        <fullName evidence="2">Reverse transcriptase domain-containing protein</fullName>
    </submittedName>
</protein>
<keyword evidence="2" id="KW-0695">RNA-directed DNA polymerase</keyword>
<dbReference type="Gene3D" id="2.40.70.10">
    <property type="entry name" value="Acid Proteases"/>
    <property type="match status" value="1"/>
</dbReference>
<feature type="region of interest" description="Disordered" evidence="1">
    <location>
        <begin position="1"/>
        <end position="61"/>
    </location>
</feature>
<gene>
    <name evidence="2" type="ORF">Tco_0822917</name>
</gene>
<reference evidence="2" key="2">
    <citation type="submission" date="2022-01" db="EMBL/GenBank/DDBJ databases">
        <authorList>
            <person name="Yamashiro T."/>
            <person name="Shiraishi A."/>
            <person name="Satake H."/>
            <person name="Nakayama K."/>
        </authorList>
    </citation>
    <scope>NUCLEOTIDE SEQUENCE</scope>
</reference>
<sequence>MGQLVKALQERPQGVLPSNTVPNPREDVKVITTRSGITLAGHSVPPPHSSSSSSKEVERDQEPTIDQFLKDLLTNKEKLLEMVNTPLNENCSADIFKKLPEKLGDPRKFLIHCDFSEFKACMSLADLGASINLMPLNVWEKLMLPELVPTRMTLELANRSVAYPTDITEDVFVQVGKFTFPADFVVVDYDVYPRVPLILGRPFLRTVIALVDVHGEKLILRVGEEKLTFKVDITSKYSLKYGKKSINMIDIFDTTCEDHFYEVLKLQILIHPLSGNPNPSSDLVVASLSPSLTLRGYGSTTSPSDHSLLDYEAFCFDIDHHEEKSSGSTIFHSNPSLLEYESFYFDLFINPLPIFEKSNSHHEEFADELAHIISLPEYDHFYFDIKADLGELTRILRENISSKSVNLTKIKKDNELKPKTSTKELTIHELNILRILLSNCDSTFFEEFLEIDPLVSFPSENKEKIFDPGILIINGVHSKRYPILPLNDFSPILFISNLLFLTNHSEIETLLSFPSGNEDKVFDPGIFIINGIHSFMRKFSCLPNANFKIDKRDIFSEISLKIKSLICFHPKDNEIRGELVPSCCVIFDLEPLSLSFDFIFDFEIFKSFPGRFNFRRTSLTGFPAQSARSSNAYVLDSPYLLVLNIGTSQSRQHNMSESDSYYISE</sequence>
<name>A0ABQ5AHE0_9ASTR</name>
<proteinExistence type="predicted"/>
<dbReference type="EMBL" id="BQNB010012294">
    <property type="protein sequence ID" value="GJT01748.1"/>
    <property type="molecule type" value="Genomic_DNA"/>
</dbReference>
<keyword evidence="2" id="KW-0808">Transferase</keyword>
<accession>A0ABQ5AHE0</accession>
<dbReference type="Proteomes" id="UP001151760">
    <property type="component" value="Unassembled WGS sequence"/>
</dbReference>
<organism evidence="2 3">
    <name type="scientific">Tanacetum coccineum</name>
    <dbReference type="NCBI Taxonomy" id="301880"/>
    <lineage>
        <taxon>Eukaryota</taxon>
        <taxon>Viridiplantae</taxon>
        <taxon>Streptophyta</taxon>
        <taxon>Embryophyta</taxon>
        <taxon>Tracheophyta</taxon>
        <taxon>Spermatophyta</taxon>
        <taxon>Magnoliopsida</taxon>
        <taxon>eudicotyledons</taxon>
        <taxon>Gunneridae</taxon>
        <taxon>Pentapetalae</taxon>
        <taxon>asterids</taxon>
        <taxon>campanulids</taxon>
        <taxon>Asterales</taxon>
        <taxon>Asteraceae</taxon>
        <taxon>Asteroideae</taxon>
        <taxon>Anthemideae</taxon>
        <taxon>Anthemidinae</taxon>
        <taxon>Tanacetum</taxon>
    </lineage>
</organism>
<dbReference type="InterPro" id="IPR021109">
    <property type="entry name" value="Peptidase_aspartic_dom_sf"/>
</dbReference>
<evidence type="ECO:0000313" key="3">
    <source>
        <dbReference type="Proteomes" id="UP001151760"/>
    </source>
</evidence>
<keyword evidence="2" id="KW-0548">Nucleotidyltransferase</keyword>
<keyword evidence="3" id="KW-1185">Reference proteome</keyword>
<evidence type="ECO:0000256" key="1">
    <source>
        <dbReference type="SAM" id="MobiDB-lite"/>
    </source>
</evidence>
<dbReference type="PANTHER" id="PTHR33067:SF35">
    <property type="entry name" value="ASPARTIC PEPTIDASE DDI1-TYPE DOMAIN-CONTAINING PROTEIN"/>
    <property type="match status" value="1"/>
</dbReference>
<dbReference type="GO" id="GO:0003964">
    <property type="term" value="F:RNA-directed DNA polymerase activity"/>
    <property type="evidence" value="ECO:0007669"/>
    <property type="project" value="UniProtKB-KW"/>
</dbReference>